<dbReference type="KEGG" id="cpas:Clopa_4228"/>
<evidence type="ECO:0000313" key="2">
    <source>
        <dbReference type="Proteomes" id="UP000013523"/>
    </source>
</evidence>
<dbReference type="HOGENOM" id="CLU_1882146_0_0_9"/>
<keyword evidence="2" id="KW-1185">Reference proteome</keyword>
<dbReference type="PATRIC" id="fig|86416.3.peg.4234"/>
<name>R4KEF8_CLOPA</name>
<gene>
    <name evidence="1" type="ORF">Clopa_4228</name>
</gene>
<dbReference type="RefSeq" id="WP_015617228.1">
    <property type="nucleotide sequence ID" value="NC_021182.1"/>
</dbReference>
<organism evidence="1 2">
    <name type="scientific">Clostridium pasteurianum BC1</name>
    <dbReference type="NCBI Taxonomy" id="86416"/>
    <lineage>
        <taxon>Bacteria</taxon>
        <taxon>Bacillati</taxon>
        <taxon>Bacillota</taxon>
        <taxon>Clostridia</taxon>
        <taxon>Eubacteriales</taxon>
        <taxon>Clostridiaceae</taxon>
        <taxon>Clostridium</taxon>
    </lineage>
</organism>
<dbReference type="Proteomes" id="UP000013523">
    <property type="component" value="Chromosome"/>
</dbReference>
<sequence length="135" mass="15616">MSKEKTKNKISKFRKTILELLDKNIITGENAVRYGYKFLSITAGNISYEDNLLDNYINNNKLLDAFCAIVDEKIASTTGDEHLLKKYQARANKAADELTEDIKAFAETNEEKLKGIFNNKEFLDLYDKLKFRHKK</sequence>
<proteinExistence type="predicted"/>
<dbReference type="AlphaFoldDB" id="R4KEF8"/>
<accession>R4KEF8</accession>
<protein>
    <submittedName>
        <fullName evidence="1">Uncharacterized protein</fullName>
    </submittedName>
</protein>
<evidence type="ECO:0000313" key="1">
    <source>
        <dbReference type="EMBL" id="AGK98954.1"/>
    </source>
</evidence>
<dbReference type="EMBL" id="CP003261">
    <property type="protein sequence ID" value="AGK98954.1"/>
    <property type="molecule type" value="Genomic_DNA"/>
</dbReference>
<reference evidence="1 2" key="1">
    <citation type="submission" date="2012-01" db="EMBL/GenBank/DDBJ databases">
        <title>Complete sequence of chromosome of Clostridium pasteurianum BC1.</title>
        <authorList>
            <consortium name="US DOE Joint Genome Institute"/>
            <person name="Lucas S."/>
            <person name="Han J."/>
            <person name="Lapidus A."/>
            <person name="Cheng J.-F."/>
            <person name="Goodwin L."/>
            <person name="Pitluck S."/>
            <person name="Peters L."/>
            <person name="Mikhailova N."/>
            <person name="Teshima H."/>
            <person name="Detter J.C."/>
            <person name="Han C."/>
            <person name="Tapia R."/>
            <person name="Land M."/>
            <person name="Hauser L."/>
            <person name="Kyrpides N."/>
            <person name="Ivanova N."/>
            <person name="Pagani I."/>
            <person name="Dunn J."/>
            <person name="Taghavi S."/>
            <person name="Francis A."/>
            <person name="van der Lelie D."/>
            <person name="Woyke T."/>
        </authorList>
    </citation>
    <scope>NUCLEOTIDE SEQUENCE [LARGE SCALE GENOMIC DNA]</scope>
    <source>
        <strain evidence="1 2">BC1</strain>
    </source>
</reference>